<name>A0ABU0ZWS4_9ACTN</name>
<dbReference type="EMBL" id="JAVHUY010000082">
    <property type="protein sequence ID" value="MDQ7911380.1"/>
    <property type="molecule type" value="Genomic_DNA"/>
</dbReference>
<evidence type="ECO:0008006" key="3">
    <source>
        <dbReference type="Google" id="ProtNLM"/>
    </source>
</evidence>
<protein>
    <recommendedName>
        <fullName evidence="3">Secreted protein</fullName>
    </recommendedName>
</protein>
<evidence type="ECO:0000313" key="2">
    <source>
        <dbReference type="Proteomes" id="UP001230908"/>
    </source>
</evidence>
<reference evidence="1 2" key="1">
    <citation type="submission" date="2023-08" db="EMBL/GenBank/DDBJ databases">
        <title>Phytohabitans sansha sp. nov., isolated from marine sediment.</title>
        <authorList>
            <person name="Zhao Y."/>
            <person name="Yi K."/>
        </authorList>
    </citation>
    <scope>NUCLEOTIDE SEQUENCE [LARGE SCALE GENOMIC DNA]</scope>
    <source>
        <strain evidence="1 2">ZYX-F-186</strain>
    </source>
</reference>
<evidence type="ECO:0000313" key="1">
    <source>
        <dbReference type="EMBL" id="MDQ7911380.1"/>
    </source>
</evidence>
<organism evidence="1 2">
    <name type="scientific">Phytohabitans maris</name>
    <dbReference type="NCBI Taxonomy" id="3071409"/>
    <lineage>
        <taxon>Bacteria</taxon>
        <taxon>Bacillati</taxon>
        <taxon>Actinomycetota</taxon>
        <taxon>Actinomycetes</taxon>
        <taxon>Micromonosporales</taxon>
        <taxon>Micromonosporaceae</taxon>
    </lineage>
</organism>
<accession>A0ABU0ZWS4</accession>
<dbReference type="Proteomes" id="UP001230908">
    <property type="component" value="Unassembled WGS sequence"/>
</dbReference>
<comment type="caution">
    <text evidence="1">The sequence shown here is derived from an EMBL/GenBank/DDBJ whole genome shotgun (WGS) entry which is preliminary data.</text>
</comment>
<gene>
    <name evidence="1" type="ORF">RB614_43530</name>
</gene>
<sequence>MLLLGIALIVSGAMVLYVLRRVLWPRLAGEKPETPPAERVHYVGPPDDLDPVDIPIDVTGYGARPIYVPPDRGTVYMSRAARRPNLADRRLDSGSHRQTL</sequence>
<dbReference type="RefSeq" id="WP_308718593.1">
    <property type="nucleotide sequence ID" value="NZ_JAVHUY010000082.1"/>
</dbReference>
<proteinExistence type="predicted"/>
<keyword evidence="2" id="KW-1185">Reference proteome</keyword>